<dbReference type="STRING" id="172043.RM53_00745"/>
<reference evidence="1 2" key="1">
    <citation type="submission" date="2014-12" db="EMBL/GenBank/DDBJ databases">
        <title>Genome sequencing of Brevundimonas nasdae TPW30.</title>
        <authorList>
            <person name="Tan P.W."/>
            <person name="Chan K.-G."/>
        </authorList>
    </citation>
    <scope>NUCLEOTIDE SEQUENCE [LARGE SCALE GENOMIC DNA]</scope>
    <source>
        <strain evidence="1 2">TPW30</strain>
    </source>
</reference>
<gene>
    <name evidence="1" type="ORF">RM53_00745</name>
</gene>
<dbReference type="Proteomes" id="UP000031166">
    <property type="component" value="Unassembled WGS sequence"/>
</dbReference>
<dbReference type="InterPro" id="IPR021473">
    <property type="entry name" value="DUF3126"/>
</dbReference>
<protein>
    <recommendedName>
        <fullName evidence="3">DUF3126 family protein</fullName>
    </recommendedName>
</protein>
<dbReference type="RefSeq" id="WP_039243756.1">
    <property type="nucleotide sequence ID" value="NZ_BAAAEE010000021.1"/>
</dbReference>
<proteinExistence type="predicted"/>
<evidence type="ECO:0008006" key="3">
    <source>
        <dbReference type="Google" id="ProtNLM"/>
    </source>
</evidence>
<dbReference type="Pfam" id="PF11324">
    <property type="entry name" value="DUF3126"/>
    <property type="match status" value="1"/>
</dbReference>
<dbReference type="EMBL" id="JWSY01000002">
    <property type="protein sequence ID" value="KIC61004.1"/>
    <property type="molecule type" value="Genomic_DNA"/>
</dbReference>
<organism evidence="1 2">
    <name type="scientific">Brevundimonas nasdae</name>
    <dbReference type="NCBI Taxonomy" id="172043"/>
    <lineage>
        <taxon>Bacteria</taxon>
        <taxon>Pseudomonadati</taxon>
        <taxon>Pseudomonadota</taxon>
        <taxon>Alphaproteobacteria</taxon>
        <taxon>Caulobacterales</taxon>
        <taxon>Caulobacteraceae</taxon>
        <taxon>Brevundimonas</taxon>
    </lineage>
</organism>
<accession>A0A0B4CIA8</accession>
<sequence length="73" mass="8242">MRPPVKDTDLKRIEAHLKRTFNTGGIIVKARPKQNDSAEVYVGDEFIGIVFEDEDEEGSFMFEMAILAEDLPA</sequence>
<evidence type="ECO:0000313" key="2">
    <source>
        <dbReference type="Proteomes" id="UP000031166"/>
    </source>
</evidence>
<comment type="caution">
    <text evidence="1">The sequence shown here is derived from an EMBL/GenBank/DDBJ whole genome shotgun (WGS) entry which is preliminary data.</text>
</comment>
<evidence type="ECO:0000313" key="1">
    <source>
        <dbReference type="EMBL" id="KIC61004.1"/>
    </source>
</evidence>
<dbReference type="AlphaFoldDB" id="A0A0B4CIA8"/>
<name>A0A0B4CIA8_9CAUL</name>
<dbReference type="GeneID" id="34014981"/>